<dbReference type="EC" id="5.2.1.8" evidence="3"/>
<keyword evidence="4" id="KW-0697">Rotamase</keyword>
<dbReference type="OrthoDB" id="9807797at2"/>
<protein>
    <recommendedName>
        <fullName evidence="3">peptidylprolyl isomerase</fullName>
        <ecNumber evidence="3">5.2.1.8</ecNumber>
    </recommendedName>
</protein>
<dbReference type="InterPro" id="IPR029000">
    <property type="entry name" value="Cyclophilin-like_dom_sf"/>
</dbReference>
<sequence>MNTFYRQLPKFALLFFVTFMLFSACQKPMFNPKSAEYSPIIELQTTKGNLQIQLYASTPKHRDNFVELVKEGYYNGLLFHRVIANFMVQGGDPDSKEAKPGQSLGMGGPGYQIDAELGVNADSTLNHIHLKGRIAAARQGGIGNPLKKSSGSQFYIVQGQKVEEDFLQKVENIRKFKYSEAQKKAYLEKGGTPHLDADYTVFGELVDGEEVLDAISNVPCDQMDRPMQDVRIIKAVIVKG</sequence>
<dbReference type="PANTHER" id="PTHR45625">
    <property type="entry name" value="PEPTIDYL-PROLYL CIS-TRANS ISOMERASE-RELATED"/>
    <property type="match status" value="1"/>
</dbReference>
<dbReference type="AlphaFoldDB" id="H6L3M7"/>
<keyword evidence="8" id="KW-1185">Reference proteome</keyword>
<dbReference type="EMBL" id="CP002831">
    <property type="protein sequence ID" value="AFC24975.1"/>
    <property type="molecule type" value="Genomic_DNA"/>
</dbReference>
<proteinExistence type="inferred from homology"/>
<dbReference type="STRING" id="984262.SGRA_2246"/>
<dbReference type="Proteomes" id="UP000007519">
    <property type="component" value="Chromosome"/>
</dbReference>
<dbReference type="Gene3D" id="2.40.100.10">
    <property type="entry name" value="Cyclophilin-like"/>
    <property type="match status" value="1"/>
</dbReference>
<evidence type="ECO:0000256" key="4">
    <source>
        <dbReference type="ARBA" id="ARBA00023110"/>
    </source>
</evidence>
<comment type="function">
    <text evidence="1">PPIases accelerate the folding of proteins. It catalyzes the cis-trans isomerization of proline imidic peptide bonds in oligopeptides.</text>
</comment>
<keyword evidence="5 7" id="KW-0413">Isomerase</keyword>
<dbReference type="Pfam" id="PF00160">
    <property type="entry name" value="Pro_isomerase"/>
    <property type="match status" value="1"/>
</dbReference>
<dbReference type="CDD" id="cd00317">
    <property type="entry name" value="cyclophilin"/>
    <property type="match status" value="1"/>
</dbReference>
<dbReference type="InterPro" id="IPR002130">
    <property type="entry name" value="Cyclophilin-type_PPIase_dom"/>
</dbReference>
<dbReference type="InterPro" id="IPR024936">
    <property type="entry name" value="Cyclophilin-type_PPIase"/>
</dbReference>
<name>H6L3M7_SAPGL</name>
<evidence type="ECO:0000259" key="6">
    <source>
        <dbReference type="PROSITE" id="PS50072"/>
    </source>
</evidence>
<accession>H6L3M7</accession>
<dbReference type="SUPFAM" id="SSF50891">
    <property type="entry name" value="Cyclophilin-like"/>
    <property type="match status" value="1"/>
</dbReference>
<evidence type="ECO:0000256" key="3">
    <source>
        <dbReference type="ARBA" id="ARBA00013194"/>
    </source>
</evidence>
<dbReference type="KEGG" id="sgn:SGRA_2246"/>
<dbReference type="PROSITE" id="PS00170">
    <property type="entry name" value="CSA_PPIASE_1"/>
    <property type="match status" value="1"/>
</dbReference>
<evidence type="ECO:0000256" key="5">
    <source>
        <dbReference type="ARBA" id="ARBA00023235"/>
    </source>
</evidence>
<evidence type="ECO:0000313" key="7">
    <source>
        <dbReference type="EMBL" id="AFC24975.1"/>
    </source>
</evidence>
<evidence type="ECO:0000256" key="1">
    <source>
        <dbReference type="ARBA" id="ARBA00002388"/>
    </source>
</evidence>
<gene>
    <name evidence="7" type="primary">ppiB</name>
    <name evidence="7" type="ordered locus">SGRA_2246</name>
</gene>
<reference evidence="7 8" key="1">
    <citation type="journal article" date="2012" name="Stand. Genomic Sci.">
        <title>Complete genome sequencing and analysis of Saprospira grandis str. Lewin, a predatory marine bacterium.</title>
        <authorList>
            <person name="Saw J.H."/>
            <person name="Yuryev A."/>
            <person name="Kanbe M."/>
            <person name="Hou S."/>
            <person name="Young A.G."/>
            <person name="Aizawa S."/>
            <person name="Alam M."/>
        </authorList>
    </citation>
    <scope>NUCLEOTIDE SEQUENCE [LARGE SCALE GENOMIC DNA]</scope>
    <source>
        <strain evidence="7 8">Lewin</strain>
    </source>
</reference>
<dbReference type="InterPro" id="IPR020892">
    <property type="entry name" value="Cyclophilin-type_PPIase_CS"/>
</dbReference>
<dbReference type="PANTHER" id="PTHR45625:SF4">
    <property type="entry name" value="PEPTIDYLPROLYL ISOMERASE DOMAIN AND WD REPEAT-CONTAINING PROTEIN 1"/>
    <property type="match status" value="1"/>
</dbReference>
<dbReference type="HOGENOM" id="CLU_012062_16_0_10"/>
<feature type="domain" description="PPIase cyclophilin-type" evidence="6">
    <location>
        <begin position="37"/>
        <end position="237"/>
    </location>
</feature>
<comment type="similarity">
    <text evidence="2">Belongs to the cyclophilin-type PPIase family.</text>
</comment>
<evidence type="ECO:0000256" key="2">
    <source>
        <dbReference type="ARBA" id="ARBA00007365"/>
    </source>
</evidence>
<organism evidence="7 8">
    <name type="scientific">Saprospira grandis (strain Lewin)</name>
    <dbReference type="NCBI Taxonomy" id="984262"/>
    <lineage>
        <taxon>Bacteria</taxon>
        <taxon>Pseudomonadati</taxon>
        <taxon>Bacteroidota</taxon>
        <taxon>Saprospiria</taxon>
        <taxon>Saprospirales</taxon>
        <taxon>Saprospiraceae</taxon>
        <taxon>Saprospira</taxon>
    </lineage>
</organism>
<dbReference type="InterPro" id="IPR044666">
    <property type="entry name" value="Cyclophilin_A-like"/>
</dbReference>
<dbReference type="eggNOG" id="COG0652">
    <property type="taxonomic scope" value="Bacteria"/>
</dbReference>
<dbReference type="PIRSF" id="PIRSF001467">
    <property type="entry name" value="Peptidylpro_ismrse"/>
    <property type="match status" value="1"/>
</dbReference>
<dbReference type="GO" id="GO:0006457">
    <property type="term" value="P:protein folding"/>
    <property type="evidence" value="ECO:0007669"/>
    <property type="project" value="InterPro"/>
</dbReference>
<dbReference type="PROSITE" id="PS50072">
    <property type="entry name" value="CSA_PPIASE_2"/>
    <property type="match status" value="1"/>
</dbReference>
<dbReference type="PROSITE" id="PS51257">
    <property type="entry name" value="PROKAR_LIPOPROTEIN"/>
    <property type="match status" value="1"/>
</dbReference>
<dbReference type="GO" id="GO:0003755">
    <property type="term" value="F:peptidyl-prolyl cis-trans isomerase activity"/>
    <property type="evidence" value="ECO:0007669"/>
    <property type="project" value="UniProtKB-KW"/>
</dbReference>
<evidence type="ECO:0000313" key="8">
    <source>
        <dbReference type="Proteomes" id="UP000007519"/>
    </source>
</evidence>